<dbReference type="SUPFAM" id="SSF53474">
    <property type="entry name" value="alpha/beta-Hydrolases"/>
    <property type="match status" value="1"/>
</dbReference>
<evidence type="ECO:0000259" key="2">
    <source>
        <dbReference type="Pfam" id="PF00135"/>
    </source>
</evidence>
<dbReference type="InterPro" id="IPR051093">
    <property type="entry name" value="Neuroligin/BSAL"/>
</dbReference>
<proteinExistence type="inferred from homology"/>
<dbReference type="Pfam" id="PF00135">
    <property type="entry name" value="COesterase"/>
    <property type="match status" value="1"/>
</dbReference>
<dbReference type="InterPro" id="IPR002018">
    <property type="entry name" value="CarbesteraseB"/>
</dbReference>
<feature type="domain" description="Carboxylesterase type B" evidence="2">
    <location>
        <begin position="131"/>
        <end position="178"/>
    </location>
</feature>
<accession>A0AAE0VTW8</accession>
<reference evidence="3" key="3">
    <citation type="submission" date="2023-05" db="EMBL/GenBank/DDBJ databases">
        <authorList>
            <person name="Smith C.H."/>
        </authorList>
    </citation>
    <scope>NUCLEOTIDE SEQUENCE</scope>
    <source>
        <strain evidence="3">CHS0354</strain>
        <tissue evidence="3">Mantle</tissue>
    </source>
</reference>
<organism evidence="3 4">
    <name type="scientific">Potamilus streckersoni</name>
    <dbReference type="NCBI Taxonomy" id="2493646"/>
    <lineage>
        <taxon>Eukaryota</taxon>
        <taxon>Metazoa</taxon>
        <taxon>Spiralia</taxon>
        <taxon>Lophotrochozoa</taxon>
        <taxon>Mollusca</taxon>
        <taxon>Bivalvia</taxon>
        <taxon>Autobranchia</taxon>
        <taxon>Heteroconchia</taxon>
        <taxon>Palaeoheterodonta</taxon>
        <taxon>Unionida</taxon>
        <taxon>Unionoidea</taxon>
        <taxon>Unionidae</taxon>
        <taxon>Ambleminae</taxon>
        <taxon>Lampsilini</taxon>
        <taxon>Potamilus</taxon>
    </lineage>
</organism>
<protein>
    <recommendedName>
        <fullName evidence="2">Carboxylesterase type B domain-containing protein</fullName>
    </recommendedName>
</protein>
<dbReference type="Gene3D" id="3.40.50.1820">
    <property type="entry name" value="alpha/beta hydrolase"/>
    <property type="match status" value="1"/>
</dbReference>
<reference evidence="3" key="1">
    <citation type="journal article" date="2021" name="Genome Biol. Evol.">
        <title>A High-Quality Reference Genome for a Parasitic Bivalve with Doubly Uniparental Inheritance (Bivalvia: Unionida).</title>
        <authorList>
            <person name="Smith C.H."/>
        </authorList>
    </citation>
    <scope>NUCLEOTIDE SEQUENCE</scope>
    <source>
        <strain evidence="3">CHS0354</strain>
    </source>
</reference>
<gene>
    <name evidence="3" type="ORF">CHS0354_037550</name>
</gene>
<dbReference type="InterPro" id="IPR029058">
    <property type="entry name" value="AB_hydrolase_fold"/>
</dbReference>
<dbReference type="Proteomes" id="UP001195483">
    <property type="component" value="Unassembled WGS sequence"/>
</dbReference>
<comment type="caution">
    <text evidence="3">The sequence shown here is derived from an EMBL/GenBank/DDBJ whole genome shotgun (WGS) entry which is preliminary data.</text>
</comment>
<dbReference type="EMBL" id="JAEAOA010002196">
    <property type="protein sequence ID" value="KAK3590503.1"/>
    <property type="molecule type" value="Genomic_DNA"/>
</dbReference>
<keyword evidence="4" id="KW-1185">Reference proteome</keyword>
<reference evidence="3" key="2">
    <citation type="journal article" date="2021" name="Genome Biol. Evol.">
        <title>Developing a high-quality reference genome for a parasitic bivalve with doubly uniparental inheritance (Bivalvia: Unionida).</title>
        <authorList>
            <person name="Smith C.H."/>
        </authorList>
    </citation>
    <scope>NUCLEOTIDE SEQUENCE</scope>
    <source>
        <strain evidence="3">CHS0354</strain>
        <tissue evidence="3">Mantle</tissue>
    </source>
</reference>
<name>A0AAE0VTW8_9BIVA</name>
<comment type="similarity">
    <text evidence="1">Belongs to the type-B carboxylesterase/lipase family.</text>
</comment>
<evidence type="ECO:0000313" key="3">
    <source>
        <dbReference type="EMBL" id="KAK3590503.1"/>
    </source>
</evidence>
<sequence length="183" mass="19891">MIATRDTTSDLVMIATRDSNSELVMITTRDTTSELVMINTRDTTSELVMITTRDTTSELVMITTRDTTPELTGGIQHWDIPGYTVCRAPDWKPQVFLSGTQTFVETATADGNQPPSSLSSTTLVPEAIDGAANKKYPVMVWIHGGSYKYGSGAEYNGRILAMFGVVVVTVNYRLGALGQSLSQ</sequence>
<evidence type="ECO:0000313" key="4">
    <source>
        <dbReference type="Proteomes" id="UP001195483"/>
    </source>
</evidence>
<evidence type="ECO:0000256" key="1">
    <source>
        <dbReference type="ARBA" id="ARBA00005964"/>
    </source>
</evidence>
<dbReference type="PANTHER" id="PTHR43903">
    <property type="entry name" value="NEUROLIGIN"/>
    <property type="match status" value="1"/>
</dbReference>
<dbReference type="AlphaFoldDB" id="A0AAE0VTW8"/>